<feature type="region of interest" description="Disordered" evidence="2">
    <location>
        <begin position="201"/>
        <end position="234"/>
    </location>
</feature>
<sequence length="1028" mass="116230">MVILPTIVGGEGQFQSDLYEQFERLNFFLDIFILAGTVIHLLDFATAWSKIFFRIAFEKLPFGLHVKRLPSDLNLAELLFHLAVCTIYFSGIRRHSWQAIWDIMLWAPVLIIYLIHRHEITNSVPLIIYNHAHLSHQARLSTPSSPQGPEELRKKDVQKPIDLPPAFGSLAPHEDSPALLEHPRLHTLRPNIARALDLIPPTQNISPSETSTPLHDQSENSVAPSLAPSNIDAAPVPSQDYHFLATILDTSSDSTPRDEQMSDLELLSYLYETHAAASKSTELHKGLQLLLDNSHYFPGSGPHGRVLASTFASLSRHESVAGEPEVLRTDSVQSRQFSEEAFGFLLSLVRAASLCTVRRACAIRTLEDGAVESTNEYNREIDLISELRSELAEMKGLKEKAQDLVSLQEKAIRDKDVEIAKWNTSLIFRGYPPFSWFYQFGSFFWYTVPVPGRILSLLTLVILTYIWYLIKNFLPQWYPWPTILPAQNNDQNNTLPKDGHDANHVVPDGGEIIEEEIDALLARISATKKERAKKEAADAKELARAKKDAERAKANAKWATNCIFYLVAILFVILVVITSPLNFQPALVGRDLDTFRQETEVSENIRSVKGCARVLSTSTSHEVATGQHLFDTSRTDFPEKPKLYEILERFRTAIIKATDLAVKGGSVDLICNRTNLKTHHAFNQARLQLYQRQPDDFVVKPAERPPNFLNSTIQFRGEPSVSWLQDIMVSTYYNIINNKEDGLPALLKALPDERFRDSPCDNPDKIISTWRTVLNDISSQYRSSYKNLRLSEPKTKLVIELRRVFKPENGAFATARLYAENLLAFRADVAATLKSLQDRHHSFLDPKGEGGRLQSCSRWWEKKGCLLYYDHMLIEDYKRVAGWICGKYEVRTVRIKRDNGIAVNDAHNTTSSAGGGNISTPDGSLGLSPVGNARLGSEDPYTTLEIVTEQAFDSNRNFLDGLWAARNGKSGYSYGNFDCEALTMRFFWVNGTSPFESYEDRLWRSKDKNIGLVRQEHDARKHPEEYGC</sequence>
<feature type="transmembrane region" description="Helical" evidence="3">
    <location>
        <begin position="454"/>
        <end position="470"/>
    </location>
</feature>
<protein>
    <submittedName>
        <fullName evidence="4">Uncharacterized protein</fullName>
    </submittedName>
</protein>
<evidence type="ECO:0000256" key="1">
    <source>
        <dbReference type="SAM" id="Coils"/>
    </source>
</evidence>
<feature type="compositionally biased region" description="Polar residues" evidence="2">
    <location>
        <begin position="201"/>
        <end position="223"/>
    </location>
</feature>
<dbReference type="Proteomes" id="UP000433883">
    <property type="component" value="Unassembled WGS sequence"/>
</dbReference>
<evidence type="ECO:0000256" key="3">
    <source>
        <dbReference type="SAM" id="Phobius"/>
    </source>
</evidence>
<dbReference type="AlphaFoldDB" id="A0A8H3U223"/>
<keyword evidence="3" id="KW-1133">Transmembrane helix</keyword>
<proteinExistence type="predicted"/>
<evidence type="ECO:0000313" key="5">
    <source>
        <dbReference type="Proteomes" id="UP000433883"/>
    </source>
</evidence>
<feature type="transmembrane region" description="Helical" evidence="3">
    <location>
        <begin position="563"/>
        <end position="583"/>
    </location>
</feature>
<evidence type="ECO:0000256" key="2">
    <source>
        <dbReference type="SAM" id="MobiDB-lite"/>
    </source>
</evidence>
<accession>A0A8H3U223</accession>
<name>A0A8H3U223_VENIN</name>
<keyword evidence="3" id="KW-0812">Transmembrane</keyword>
<dbReference type="EMBL" id="WNWQ01001042">
    <property type="protein sequence ID" value="KAE9962461.1"/>
    <property type="molecule type" value="Genomic_DNA"/>
</dbReference>
<organism evidence="4 5">
    <name type="scientific">Venturia inaequalis</name>
    <name type="common">Apple scab fungus</name>
    <dbReference type="NCBI Taxonomy" id="5025"/>
    <lineage>
        <taxon>Eukaryota</taxon>
        <taxon>Fungi</taxon>
        <taxon>Dikarya</taxon>
        <taxon>Ascomycota</taxon>
        <taxon>Pezizomycotina</taxon>
        <taxon>Dothideomycetes</taxon>
        <taxon>Pleosporomycetidae</taxon>
        <taxon>Venturiales</taxon>
        <taxon>Venturiaceae</taxon>
        <taxon>Venturia</taxon>
    </lineage>
</organism>
<keyword evidence="3" id="KW-0472">Membrane</keyword>
<feature type="coiled-coil region" evidence="1">
    <location>
        <begin position="517"/>
        <end position="559"/>
    </location>
</feature>
<comment type="caution">
    <text evidence="4">The sequence shown here is derived from an EMBL/GenBank/DDBJ whole genome shotgun (WGS) entry which is preliminary data.</text>
</comment>
<reference evidence="4 5" key="1">
    <citation type="submission" date="2019-11" db="EMBL/GenBank/DDBJ databases">
        <title>Venturia inaequalis Genome Resource.</title>
        <authorList>
            <person name="Lichtner F.J."/>
        </authorList>
    </citation>
    <scope>NUCLEOTIDE SEQUENCE [LARGE SCALE GENOMIC DNA]</scope>
    <source>
        <strain evidence="4">Bline_iso_100314</strain>
    </source>
</reference>
<evidence type="ECO:0000313" key="4">
    <source>
        <dbReference type="EMBL" id="KAE9962461.1"/>
    </source>
</evidence>
<gene>
    <name evidence="4" type="ORF">BLS_000295</name>
</gene>
<keyword evidence="1" id="KW-0175">Coiled coil</keyword>